<feature type="domain" description="PTS EIIA type-2" evidence="6">
    <location>
        <begin position="543"/>
        <end position="684"/>
    </location>
</feature>
<keyword evidence="10" id="KW-1185">Reference proteome</keyword>
<evidence type="ECO:0000313" key="9">
    <source>
        <dbReference type="EMBL" id="BDG68959.1"/>
    </source>
</evidence>
<evidence type="ECO:0000259" key="6">
    <source>
        <dbReference type="PROSITE" id="PS51094"/>
    </source>
</evidence>
<proteinExistence type="predicted"/>
<dbReference type="CDD" id="cd00211">
    <property type="entry name" value="PTS_IIA_fru"/>
    <property type="match status" value="1"/>
</dbReference>
<dbReference type="PANTHER" id="PTHR30185">
    <property type="entry name" value="CRYPTIC BETA-GLUCOSIDE BGL OPERON ANTITERMINATOR"/>
    <property type="match status" value="1"/>
</dbReference>
<dbReference type="PROSITE" id="PS51094">
    <property type="entry name" value="PTS_EIIA_TYPE_2"/>
    <property type="match status" value="1"/>
</dbReference>
<feature type="domain" description="PTS EIIB type-2" evidence="7">
    <location>
        <begin position="392"/>
        <end position="481"/>
    </location>
</feature>
<dbReference type="EMBL" id="AP025635">
    <property type="protein sequence ID" value="BDG68959.1"/>
    <property type="molecule type" value="Genomic_DNA"/>
</dbReference>
<dbReference type="Proteomes" id="UP000831692">
    <property type="component" value="Chromosome"/>
</dbReference>
<dbReference type="Gene3D" id="3.40.930.10">
    <property type="entry name" value="Mannitol-specific EII, Chain A"/>
    <property type="match status" value="1"/>
</dbReference>
<evidence type="ECO:0000256" key="1">
    <source>
        <dbReference type="ARBA" id="ARBA00022679"/>
    </source>
</evidence>
<dbReference type="Gene3D" id="1.10.1790.10">
    <property type="entry name" value="PRD domain"/>
    <property type="match status" value="1"/>
</dbReference>
<dbReference type="SUPFAM" id="SSF63520">
    <property type="entry name" value="PTS-regulatory domain, PRD"/>
    <property type="match status" value="1"/>
</dbReference>
<dbReference type="InterPro" id="IPR011608">
    <property type="entry name" value="PRD"/>
</dbReference>
<keyword evidence="4" id="KW-0010">Activator</keyword>
<dbReference type="InterPro" id="IPR002178">
    <property type="entry name" value="PTS_EIIA_type-2_dom"/>
</dbReference>
<dbReference type="InterPro" id="IPR013011">
    <property type="entry name" value="PTS_EIIB_2"/>
</dbReference>
<dbReference type="PANTHER" id="PTHR30185:SF9">
    <property type="entry name" value="MANNITOL-SPECIFIC PHOSPHOTRANSFERASE ENZYME IIA COMPONENT"/>
    <property type="match status" value="1"/>
</dbReference>
<sequence>MMMALIEKPTISYDYLQRNYSMNRTQIEYTIDKINQFLSAQKLPLSVNKESVIRLPEKSKEYLLESFLRERMFKYYEMSSKERGKYIFLTLFYYEKDYLSVNHFLDALKIGKTTFMSDLRKLQAELHGYDISISYSRKEGYHLAGDELMIRYALFRMILEDVTSKDDDFIYRYFIHNERIQLADEQDTYLSLLLEKHAIELVENRLIELNYILIFLYPRMGLNEFDLKPFSNDHELVKMKEYRFAEEVLENAGVMNSIEKNYLCGWVLGMALGNEKEWLQGNLVIIDLVERIVERFELLSGIRFKDKHSVIKQLYSHFRPTYFRMLFRLPIINPMQEKIFEKYNDLYQIVKETLRPISDSFDSKLPDEEVAFLTMHFALLIRNSEEYMVQQKVGVVVCPNGIGSSAIIYNELKEIFPSFILLGPIETSELHSFDQSYDIIFTTKPNFQLYPLKKPIFVVNPIMSYEERTQLFLDVKFETSTSIKPNTVTIDGLIQIIQQYSTVTSESALRQHLEKFVQETCSPTASIMSQKEKKSKEPAMLLDMMRPELIQLNKKARTWEEAFYLAANPLIERKIITRNYIDSIIQQTRSEGAYMVIFDQVALPHTVPEAGAKKLGMGLTTLESEVYVLGTIPVKYIFTLSALDSKQHLNAMTQFITLIESKDFFRELEKHECPETVYHWFAEILRTVDTESIYDRKSIIHDE</sequence>
<keyword evidence="3" id="KW-0805">Transcription regulation</keyword>
<evidence type="ECO:0000259" key="7">
    <source>
        <dbReference type="PROSITE" id="PS51099"/>
    </source>
</evidence>
<keyword evidence="1" id="KW-0808">Transferase</keyword>
<evidence type="ECO:0000313" key="10">
    <source>
        <dbReference type="Proteomes" id="UP000831692"/>
    </source>
</evidence>
<dbReference type="Pfam" id="PF05043">
    <property type="entry name" value="Mga"/>
    <property type="match status" value="1"/>
</dbReference>
<evidence type="ECO:0000256" key="4">
    <source>
        <dbReference type="ARBA" id="ARBA00023159"/>
    </source>
</evidence>
<organism evidence="9 10">
    <name type="scientific">Enterococcus innesii</name>
    <dbReference type="NCBI Taxonomy" id="2839759"/>
    <lineage>
        <taxon>Bacteria</taxon>
        <taxon>Bacillati</taxon>
        <taxon>Bacillota</taxon>
        <taxon>Bacilli</taxon>
        <taxon>Lactobacillales</taxon>
        <taxon>Enterococcaceae</taxon>
        <taxon>Enterococcus</taxon>
    </lineage>
</organism>
<gene>
    <name evidence="9" type="primary">bglG_7</name>
    <name evidence="9" type="ORF">ENLAB_25230</name>
</gene>
<feature type="domain" description="PRD" evidence="8">
    <location>
        <begin position="280"/>
        <end position="387"/>
    </location>
</feature>
<protein>
    <submittedName>
        <fullName evidence="9">Transcriptional antiterminator</fullName>
    </submittedName>
</protein>
<keyword evidence="5" id="KW-0804">Transcription</keyword>
<evidence type="ECO:0000256" key="2">
    <source>
        <dbReference type="ARBA" id="ARBA00022737"/>
    </source>
</evidence>
<dbReference type="SUPFAM" id="SSF52794">
    <property type="entry name" value="PTS system IIB component-like"/>
    <property type="match status" value="1"/>
</dbReference>
<dbReference type="InterPro" id="IPR016152">
    <property type="entry name" value="PTrfase/Anion_transptr"/>
</dbReference>
<dbReference type="InterPro" id="IPR036095">
    <property type="entry name" value="PTS_EIIB-like_sf"/>
</dbReference>
<name>A0ABM7XV29_9ENTE</name>
<dbReference type="SUPFAM" id="SSF55804">
    <property type="entry name" value="Phoshotransferase/anion transport protein"/>
    <property type="match status" value="1"/>
</dbReference>
<dbReference type="InterPro" id="IPR007737">
    <property type="entry name" value="Mga_HTH"/>
</dbReference>
<dbReference type="Pfam" id="PF00874">
    <property type="entry name" value="PRD"/>
    <property type="match status" value="1"/>
</dbReference>
<dbReference type="CDD" id="cd05568">
    <property type="entry name" value="PTS_IIB_bgl_like"/>
    <property type="match status" value="1"/>
</dbReference>
<dbReference type="InterPro" id="IPR036634">
    <property type="entry name" value="PRD_sf"/>
</dbReference>
<dbReference type="PROSITE" id="PS51372">
    <property type="entry name" value="PRD_2"/>
    <property type="match status" value="1"/>
</dbReference>
<dbReference type="PROSITE" id="PS51099">
    <property type="entry name" value="PTS_EIIB_TYPE_2"/>
    <property type="match status" value="1"/>
</dbReference>
<accession>A0ABM7XV29</accession>
<evidence type="ECO:0000259" key="8">
    <source>
        <dbReference type="PROSITE" id="PS51372"/>
    </source>
</evidence>
<dbReference type="Gene3D" id="3.40.50.2300">
    <property type="match status" value="1"/>
</dbReference>
<dbReference type="InterPro" id="IPR050661">
    <property type="entry name" value="BglG_antiterminators"/>
</dbReference>
<evidence type="ECO:0000256" key="5">
    <source>
        <dbReference type="ARBA" id="ARBA00023163"/>
    </source>
</evidence>
<evidence type="ECO:0000256" key="3">
    <source>
        <dbReference type="ARBA" id="ARBA00023015"/>
    </source>
</evidence>
<dbReference type="Pfam" id="PF00359">
    <property type="entry name" value="PTS_EIIA_2"/>
    <property type="match status" value="1"/>
</dbReference>
<keyword evidence="2" id="KW-0677">Repeat</keyword>
<reference evidence="9 10" key="1">
    <citation type="submission" date="2022-03" db="EMBL/GenBank/DDBJ databases">
        <title>Complete genome sequence of Enterococcus innesii DB-1.</title>
        <authorList>
            <person name="Fukuda D."/>
            <person name="Nolasco-Hipolito C."/>
        </authorList>
    </citation>
    <scope>NUCLEOTIDE SEQUENCE [LARGE SCALE GENOMIC DNA]</scope>
    <source>
        <strain evidence="9 10">DB-1</strain>
    </source>
</reference>